<feature type="transmembrane region" description="Helical" evidence="6">
    <location>
        <begin position="61"/>
        <end position="79"/>
    </location>
</feature>
<dbReference type="EMBL" id="QJOW01000003">
    <property type="protein sequence ID" value="KAB7515401.1"/>
    <property type="molecule type" value="Genomic_DNA"/>
</dbReference>
<dbReference type="Proteomes" id="UP000326865">
    <property type="component" value="Unassembled WGS sequence"/>
</dbReference>
<accession>A0A5N5UGG1</accession>
<evidence type="ECO:0008006" key="13">
    <source>
        <dbReference type="Google" id="ProtNLM"/>
    </source>
</evidence>
<evidence type="ECO:0000313" key="8">
    <source>
        <dbReference type="EMBL" id="KAB7516453.1"/>
    </source>
</evidence>
<evidence type="ECO:0000313" key="12">
    <source>
        <dbReference type="Proteomes" id="UP000326865"/>
    </source>
</evidence>
<feature type="transmembrane region" description="Helical" evidence="6">
    <location>
        <begin position="91"/>
        <end position="109"/>
    </location>
</feature>
<evidence type="ECO:0000256" key="1">
    <source>
        <dbReference type="ARBA" id="ARBA00004651"/>
    </source>
</evidence>
<dbReference type="EMBL" id="QMDY01000004">
    <property type="protein sequence ID" value="KAB7517558.1"/>
    <property type="molecule type" value="Genomic_DNA"/>
</dbReference>
<evidence type="ECO:0000313" key="11">
    <source>
        <dbReference type="Proteomes" id="UP000326302"/>
    </source>
</evidence>
<reference evidence="10 11" key="1">
    <citation type="submission" date="2019-10" db="EMBL/GenBank/DDBJ databases">
        <title>Unraveling microbial dark matter from salterns through culturing: the case of the genus Halosegnis.</title>
        <authorList>
            <person name="Duran-Viseras A."/>
            <person name="Andrei A.-S."/>
            <person name="Vera-Gargallo B."/>
            <person name="Ghai R."/>
            <person name="Sanchez-Porro C."/>
            <person name="Ventosa A."/>
        </authorList>
    </citation>
    <scope>NUCLEOTIDE SEQUENCE [LARGE SCALE GENOMIC DNA]</scope>
    <source>
        <strain evidence="7 11">F17-44</strain>
        <strain evidence="8 12">F18-79</strain>
        <strain evidence="9 10">F19-13</strain>
    </source>
</reference>
<comment type="caution">
    <text evidence="7">The sequence shown here is derived from an EMBL/GenBank/DDBJ whole genome shotgun (WGS) entry which is preliminary data.</text>
</comment>
<dbReference type="Proteomes" id="UP000326302">
    <property type="component" value="Unassembled WGS sequence"/>
</dbReference>
<protein>
    <recommendedName>
        <fullName evidence="13">Phosphate-starvation-inducible E</fullName>
    </recommendedName>
</protein>
<accession>A0A5N5UCV5</accession>
<comment type="subcellular location">
    <subcellularLocation>
        <location evidence="1">Cell membrane</location>
        <topology evidence="1">Multi-pass membrane protein</topology>
    </subcellularLocation>
</comment>
<evidence type="ECO:0000313" key="9">
    <source>
        <dbReference type="EMBL" id="KAB7517558.1"/>
    </source>
</evidence>
<accession>A0A5N5UBZ2</accession>
<sequence>MDYDRLIEPSQKGIHLAEIATAYILMGLFIIGVGDLLIRIAEATYDSVQPGAPAGIADPQVVVDFIDTALLLFIIVEIYQTVVAYTREGDVVRIVIIAALIAVSRKIISFRPGDVIGTDDLMFAGTFAILLLVLTLALYVLRTTDDESDEERA</sequence>
<dbReference type="EMBL" id="QKKZ01000001">
    <property type="protein sequence ID" value="KAB7516453.1"/>
    <property type="molecule type" value="Genomic_DNA"/>
</dbReference>
<evidence type="ECO:0000256" key="6">
    <source>
        <dbReference type="SAM" id="Phobius"/>
    </source>
</evidence>
<evidence type="ECO:0000256" key="3">
    <source>
        <dbReference type="ARBA" id="ARBA00022692"/>
    </source>
</evidence>
<proteinExistence type="predicted"/>
<evidence type="ECO:0000256" key="5">
    <source>
        <dbReference type="ARBA" id="ARBA00023136"/>
    </source>
</evidence>
<dbReference type="GO" id="GO:0005886">
    <property type="term" value="C:plasma membrane"/>
    <property type="evidence" value="ECO:0007669"/>
    <property type="project" value="UniProtKB-SubCell"/>
</dbReference>
<evidence type="ECO:0000313" key="10">
    <source>
        <dbReference type="Proteomes" id="UP000326207"/>
    </source>
</evidence>
<keyword evidence="5 6" id="KW-0472">Membrane</keyword>
<feature type="transmembrane region" description="Helical" evidence="6">
    <location>
        <begin position="20"/>
        <end position="41"/>
    </location>
</feature>
<evidence type="ECO:0000256" key="4">
    <source>
        <dbReference type="ARBA" id="ARBA00022989"/>
    </source>
</evidence>
<keyword evidence="12" id="KW-1185">Reference proteome</keyword>
<organism evidence="7 11">
    <name type="scientific">Halosegnis rubeus</name>
    <dbReference type="NCBI Taxonomy" id="2212850"/>
    <lineage>
        <taxon>Archaea</taxon>
        <taxon>Methanobacteriati</taxon>
        <taxon>Methanobacteriota</taxon>
        <taxon>Stenosarchaea group</taxon>
        <taxon>Halobacteria</taxon>
        <taxon>Halobacteriales</taxon>
        <taxon>Natronomonadaceae</taxon>
        <taxon>Halosegnis</taxon>
    </lineage>
</organism>
<gene>
    <name evidence="8" type="ORF">DM867_04880</name>
    <name evidence="7" type="ORF">DMP03_09265</name>
    <name evidence="9" type="ORF">DP108_08240</name>
</gene>
<feature type="transmembrane region" description="Helical" evidence="6">
    <location>
        <begin position="121"/>
        <end position="141"/>
    </location>
</feature>
<evidence type="ECO:0000256" key="2">
    <source>
        <dbReference type="ARBA" id="ARBA00022475"/>
    </source>
</evidence>
<keyword evidence="4 6" id="KW-1133">Transmembrane helix</keyword>
<dbReference type="OrthoDB" id="222172at2157"/>
<dbReference type="InterPro" id="IPR020948">
    <property type="entry name" value="P_starv_induced_PsiE-like"/>
</dbReference>
<name>A0A5N5UBZ2_9EURY</name>
<keyword evidence="2" id="KW-1003">Cell membrane</keyword>
<dbReference type="Pfam" id="PF06146">
    <property type="entry name" value="PsiE"/>
    <property type="match status" value="1"/>
</dbReference>
<dbReference type="RefSeq" id="WP_152120396.1">
    <property type="nucleotide sequence ID" value="NZ_QJOW01000003.1"/>
</dbReference>
<dbReference type="Proteomes" id="UP000326207">
    <property type="component" value="Unassembled WGS sequence"/>
</dbReference>
<dbReference type="AlphaFoldDB" id="A0A5N5UBZ2"/>
<evidence type="ECO:0000313" key="7">
    <source>
        <dbReference type="EMBL" id="KAB7515401.1"/>
    </source>
</evidence>
<keyword evidence="3 6" id="KW-0812">Transmembrane</keyword>